<organism evidence="4 5">
    <name type="scientific">Pigmentiphaga kullae</name>
    <dbReference type="NCBI Taxonomy" id="151784"/>
    <lineage>
        <taxon>Bacteria</taxon>
        <taxon>Pseudomonadati</taxon>
        <taxon>Pseudomonadota</taxon>
        <taxon>Betaproteobacteria</taxon>
        <taxon>Burkholderiales</taxon>
        <taxon>Alcaligenaceae</taxon>
        <taxon>Pigmentiphaga</taxon>
    </lineage>
</organism>
<dbReference type="InterPro" id="IPR044087">
    <property type="entry name" value="NahD-like"/>
</dbReference>
<dbReference type="InterPro" id="IPR014440">
    <property type="entry name" value="HCCAis_GSTk"/>
</dbReference>
<feature type="domain" description="DSBA-like thioredoxin" evidence="3">
    <location>
        <begin position="7"/>
        <end position="197"/>
    </location>
</feature>
<dbReference type="PIRSF" id="PIRSF006386">
    <property type="entry name" value="HCCAis_GSTk"/>
    <property type="match status" value="1"/>
</dbReference>
<dbReference type="AlphaFoldDB" id="A0A4Q7NJF4"/>
<dbReference type="InterPro" id="IPR036249">
    <property type="entry name" value="Thioredoxin-like_sf"/>
</dbReference>
<dbReference type="Pfam" id="PF01323">
    <property type="entry name" value="DSBA"/>
    <property type="match status" value="1"/>
</dbReference>
<dbReference type="CDD" id="cd03022">
    <property type="entry name" value="DsbA_HCCA_Iso"/>
    <property type="match status" value="1"/>
</dbReference>
<dbReference type="RefSeq" id="WP_130356317.1">
    <property type="nucleotide sequence ID" value="NZ_SGXC01000001.1"/>
</dbReference>
<keyword evidence="1 4" id="KW-0413">Isomerase</keyword>
<evidence type="ECO:0000259" key="3">
    <source>
        <dbReference type="Pfam" id="PF01323"/>
    </source>
</evidence>
<dbReference type="GO" id="GO:0004602">
    <property type="term" value="F:glutathione peroxidase activity"/>
    <property type="evidence" value="ECO:0007669"/>
    <property type="project" value="TreeGrafter"/>
</dbReference>
<keyword evidence="5" id="KW-1185">Reference proteome</keyword>
<dbReference type="Gene3D" id="3.40.30.10">
    <property type="entry name" value="Glutaredoxin"/>
    <property type="match status" value="1"/>
</dbReference>
<dbReference type="PANTHER" id="PTHR42943">
    <property type="entry name" value="GLUTATHIONE S-TRANSFERASE KAPPA"/>
    <property type="match status" value="1"/>
</dbReference>
<dbReference type="GO" id="GO:0018845">
    <property type="term" value="F:2-hydroxychromene-2-carboxylate isomerase activity"/>
    <property type="evidence" value="ECO:0007669"/>
    <property type="project" value="UniProtKB-UniRule"/>
</dbReference>
<dbReference type="Proteomes" id="UP000292445">
    <property type="component" value="Unassembled WGS sequence"/>
</dbReference>
<comment type="similarity">
    <text evidence="1">Belongs to the GST superfamily. NadH family.</text>
</comment>
<protein>
    <recommendedName>
        <fullName evidence="1">2-hydroxychromene-2-carboxylate isomerase</fullName>
        <ecNumber evidence="1">5.99.1.4</ecNumber>
    </recommendedName>
</protein>
<evidence type="ECO:0000313" key="5">
    <source>
        <dbReference type="Proteomes" id="UP000292445"/>
    </source>
</evidence>
<dbReference type="OrthoDB" id="8560325at2"/>
<gene>
    <name evidence="4" type="ORF">EV675_1038</name>
</gene>
<evidence type="ECO:0000256" key="2">
    <source>
        <dbReference type="PIRSR" id="PIRSR006386-1"/>
    </source>
</evidence>
<dbReference type="EC" id="5.99.1.4" evidence="1"/>
<evidence type="ECO:0000313" key="4">
    <source>
        <dbReference type="EMBL" id="RZS85016.1"/>
    </source>
</evidence>
<dbReference type="InterPro" id="IPR051924">
    <property type="entry name" value="GST_Kappa/NadH"/>
</dbReference>
<sequence>MDRTSPIAFYFDPISPYGYLASTQIETLAARHGRQVDWRPVLLSVTVLQVMGLKPVPATPLKADYSRLDKHRMARLLGVPICELRHPDVSPIRALRAFLWLKRHDSARAALFARAICARLWAKGEDISTAEAVLEEAASLGVDTEALGQGMQSPGIKAALREEVDHAVAQGVFGVPFFIVDGQPLWGVDRLWMLEHWLEHGSWDPPP</sequence>
<dbReference type="EMBL" id="SGXC01000001">
    <property type="protein sequence ID" value="RZS85016.1"/>
    <property type="molecule type" value="Genomic_DNA"/>
</dbReference>
<comment type="catalytic activity">
    <reaction evidence="1">
        <text>2-hydroxychromene-2-carboxylate = (3E)-4-(2-hydroxyphenyl)-2-oxobut-3-enoate</text>
        <dbReference type="Rhea" id="RHEA:27401"/>
        <dbReference type="ChEBI" id="CHEBI:59350"/>
        <dbReference type="ChEBI" id="CHEBI:59353"/>
        <dbReference type="EC" id="5.99.1.4"/>
    </reaction>
</comment>
<evidence type="ECO:0000256" key="1">
    <source>
        <dbReference type="PIRNR" id="PIRNR006386"/>
    </source>
</evidence>
<dbReference type="InterPro" id="IPR001853">
    <property type="entry name" value="DSBA-like_thioredoxin_dom"/>
</dbReference>
<accession>A0A4Q7NJF4</accession>
<dbReference type="GO" id="GO:1901170">
    <property type="term" value="P:naphthalene catabolic process"/>
    <property type="evidence" value="ECO:0007669"/>
    <property type="project" value="InterPro"/>
</dbReference>
<feature type="active site" description="Nucleophile" evidence="2">
    <location>
        <position position="15"/>
    </location>
</feature>
<proteinExistence type="inferred from homology"/>
<dbReference type="PANTHER" id="PTHR42943:SF2">
    <property type="entry name" value="GLUTATHIONE S-TRANSFERASE KAPPA 1"/>
    <property type="match status" value="1"/>
</dbReference>
<name>A0A4Q7NJF4_9BURK</name>
<comment type="caution">
    <text evidence="4">The sequence shown here is derived from an EMBL/GenBank/DDBJ whole genome shotgun (WGS) entry which is preliminary data.</text>
</comment>
<dbReference type="SUPFAM" id="SSF52833">
    <property type="entry name" value="Thioredoxin-like"/>
    <property type="match status" value="1"/>
</dbReference>
<dbReference type="GO" id="GO:0004364">
    <property type="term" value="F:glutathione transferase activity"/>
    <property type="evidence" value="ECO:0007669"/>
    <property type="project" value="TreeGrafter"/>
</dbReference>
<dbReference type="GO" id="GO:0006749">
    <property type="term" value="P:glutathione metabolic process"/>
    <property type="evidence" value="ECO:0007669"/>
    <property type="project" value="TreeGrafter"/>
</dbReference>
<reference evidence="4 5" key="1">
    <citation type="submission" date="2019-02" db="EMBL/GenBank/DDBJ databases">
        <title>Genomic Encyclopedia of Type Strains, Phase IV (KMG-IV): sequencing the most valuable type-strain genomes for metagenomic binning, comparative biology and taxonomic classification.</title>
        <authorList>
            <person name="Goeker M."/>
        </authorList>
    </citation>
    <scope>NUCLEOTIDE SEQUENCE [LARGE SCALE GENOMIC DNA]</scope>
    <source>
        <strain evidence="4 5">K24</strain>
    </source>
</reference>